<dbReference type="GO" id="GO:0005634">
    <property type="term" value="C:nucleus"/>
    <property type="evidence" value="ECO:0007669"/>
    <property type="project" value="UniProtKB-SubCell"/>
</dbReference>
<sequence>MTTESSQQQLDPPPPLRSSPASSAMHSALQSTQTVLESTAATGSKGKKSNSGMRRPEKPPYSYIALIVMAIQSSPTKRLTLSEIYQFLQARFPFFRGSYQGWKNSVRHNLSLNECFIKLPKGLGRPGKGHYWTIDPGSEFMFEEGSFRRRPRGFRRKCQALKPMYRMMNGIGFGASMLPQNFDFQSPSASLACHANGYNLDMMSNPVPGVHAGYDGLSTGHHVSHMSPSPGSTYMTACQVASNGEYGPDSSNSPLHSPPAMSGSLECHSPYGAASAHWASSGVSPYIKQQPLASSSPTSSGLHSSMPPYSLEQGYLHHNGRESADISGMSRYQTHSSPVCDRKDFVLNFNAAAERTEKQKQLKEKQKMFQQRIQQREKDVQQLRETVESHKRSAQTAVEDSERIFTELIRSIERSRSELIRLIRDQEKAAVSRAEGRLERLEQEINDLRRRDAELEQLSHTQDHIQFLQSFQSLSAPPTSTDVNDKPFISLISSDDLRESVHQLRVKLEDFCKEELKKIAYRVTFNNIVPRTRNDFLQYSHQLTLDPNTKQLKETQKTFQQRIQQREKDVQQLRETVESHKKQLKETQKTFQQRIQQREKDVQQLRETVESHKRHLKDMKLNCQQRIQQRETDVQQLRETVESHKRSAQTAVEDSERIFTELIRSIERSRSELIRLIRDQEKAAVSRAEGQLERLEQEINDLRRRDAELEQLSHTQDHIQFLQSFQSLSAPPESTDENDNPFSSLFSSDDLRESVHQLKDKLEDFCKEELKKISDRVTFTNIVPRTRNDFLQYSHQLTLDPNTAYKHLCLSENNRRAEEERHLKDMKLNCQQRIQQKEKDVQQLREAVESHKRSAQTAVEDSERIFTELIRSIERSRSELIRLIRDQEKAALQLKETQKTFQQRIQQREKDVQQLRETVESHKGGLGRPNTSRFSSTLCVAARFARPDLPLDDLDVIGRSLTGSKRGKELNTVWREVMQARYSVSSPNSLGVVPYISSDQSYYRAAAGGGYTGMPAPMSMYSHAAHDQYPASMARAYGPYTPQPQPKDMVKPPYSYIALITMAIQNSPDKKVTLNGIYQFIMERFPFYRDNKQGWQNSIRHNLSLNECFVKVPRDDKKPGKGSYWTLDPDSYNMFENGSFLRRRRRFKKKDALKDKDERNVKEAPSRQQQNQPPQQQQTGRDQEQSVPGSQPVRIQDIKTENGTSTPPQAVSPTLRTVPKIESPDSSSSMSSGSPHSIPSTRSLSLDSSGEQQQQQQHHHHGQAPAQGFSVDNIMTSLRGSPQSSGELTPSLVASSRTGITPTLSLNYSPNQTSVYSSPCSQNSISTTSNATYHCNMQAMSLYAGGDRSGHLAATTTVDETLPDYSITTTTSSLGHGNLSSAQEGHHPHQGRLASWYLNQAGDIGHLGATYPAQQQNFHSVREMFETQRIGLNNSPVNGNNSCQMSFPPSQPIYRTSGAFVYDCSKF</sequence>
<dbReference type="Pfam" id="PF25600">
    <property type="entry name" value="TRIM_CC"/>
    <property type="match status" value="3"/>
</dbReference>
<dbReference type="GO" id="GO:0030154">
    <property type="term" value="P:cell differentiation"/>
    <property type="evidence" value="ECO:0007669"/>
    <property type="project" value="UniProtKB-ARBA"/>
</dbReference>
<feature type="region of interest" description="Disordered" evidence="8">
    <location>
        <begin position="1"/>
        <end position="57"/>
    </location>
</feature>
<evidence type="ECO:0000256" key="7">
    <source>
        <dbReference type="SAM" id="Coils"/>
    </source>
</evidence>
<evidence type="ECO:0000256" key="8">
    <source>
        <dbReference type="SAM" id="MobiDB-lite"/>
    </source>
</evidence>
<feature type="compositionally biased region" description="Polar residues" evidence="8">
    <location>
        <begin position="1201"/>
        <end position="1215"/>
    </location>
</feature>
<dbReference type="PANTHER" id="PTHR46262">
    <property type="entry name" value="FORKHEAD BOX PROTEIN BINIOU"/>
    <property type="match status" value="1"/>
</dbReference>
<dbReference type="EMBL" id="JAUYZG010000008">
    <property type="protein sequence ID" value="KAK2901451.1"/>
    <property type="molecule type" value="Genomic_DNA"/>
</dbReference>
<feature type="region of interest" description="Disordered" evidence="8">
    <location>
        <begin position="1146"/>
        <end position="1267"/>
    </location>
</feature>
<dbReference type="PROSITE" id="PS00658">
    <property type="entry name" value="FORK_HEAD_2"/>
    <property type="match status" value="2"/>
</dbReference>
<evidence type="ECO:0000256" key="1">
    <source>
        <dbReference type="ARBA" id="ARBA00004123"/>
    </source>
</evidence>
<protein>
    <recommendedName>
        <fullName evidence="9">Fork-head domain-containing protein</fullName>
    </recommendedName>
</protein>
<keyword evidence="4" id="KW-0804">Transcription</keyword>
<evidence type="ECO:0000256" key="2">
    <source>
        <dbReference type="ARBA" id="ARBA00023015"/>
    </source>
</evidence>
<evidence type="ECO:0000256" key="5">
    <source>
        <dbReference type="ARBA" id="ARBA00023242"/>
    </source>
</evidence>
<dbReference type="InterPro" id="IPR036390">
    <property type="entry name" value="WH_DNA-bd_sf"/>
</dbReference>
<evidence type="ECO:0000256" key="6">
    <source>
        <dbReference type="PROSITE-ProRule" id="PRU00089"/>
    </source>
</evidence>
<dbReference type="FunFam" id="1.10.10.10:FF:000016">
    <property type="entry name" value="Forkhead box protein I1"/>
    <property type="match status" value="1"/>
</dbReference>
<dbReference type="InterPro" id="IPR030456">
    <property type="entry name" value="TF_fork_head_CS_2"/>
</dbReference>
<feature type="compositionally biased region" description="Low complexity" evidence="8">
    <location>
        <begin position="1168"/>
        <end position="1178"/>
    </location>
</feature>
<dbReference type="CDD" id="cd20049">
    <property type="entry name" value="FH_FOXF1"/>
    <property type="match status" value="1"/>
</dbReference>
<feature type="compositionally biased region" description="Polar residues" evidence="8">
    <location>
        <begin position="28"/>
        <end position="42"/>
    </location>
</feature>
<evidence type="ECO:0000259" key="9">
    <source>
        <dbReference type="PROSITE" id="PS50039"/>
    </source>
</evidence>
<feature type="coiled-coil region" evidence="7">
    <location>
        <begin position="424"/>
        <end position="458"/>
    </location>
</feature>
<keyword evidence="3 6" id="KW-0238">DNA-binding</keyword>
<dbReference type="Gene3D" id="1.20.1170.10">
    <property type="match status" value="1"/>
</dbReference>
<dbReference type="SMART" id="SM00339">
    <property type="entry name" value="FH"/>
    <property type="match status" value="2"/>
</dbReference>
<evidence type="ECO:0000256" key="3">
    <source>
        <dbReference type="ARBA" id="ARBA00023125"/>
    </source>
</evidence>
<dbReference type="PANTHER" id="PTHR46262:SF3">
    <property type="entry name" value="FORKHEAD BOX PROTEIN F2"/>
    <property type="match status" value="1"/>
</dbReference>
<dbReference type="InterPro" id="IPR051770">
    <property type="entry name" value="Forkhead_box_regulator"/>
</dbReference>
<dbReference type="GO" id="GO:0000981">
    <property type="term" value="F:DNA-binding transcription factor activity, RNA polymerase II-specific"/>
    <property type="evidence" value="ECO:0007669"/>
    <property type="project" value="TreeGrafter"/>
</dbReference>
<dbReference type="InterPro" id="IPR043136">
    <property type="entry name" value="B30.2/SPRY_sf"/>
</dbReference>
<dbReference type="InterPro" id="IPR001766">
    <property type="entry name" value="Fork_head_dom"/>
</dbReference>
<comment type="caution">
    <text evidence="10">The sequence shown here is derived from an EMBL/GenBank/DDBJ whole genome shotgun (WGS) entry which is preliminary data.</text>
</comment>
<dbReference type="InterPro" id="IPR047391">
    <property type="entry name" value="FOXC1/C2-like_FH"/>
</dbReference>
<dbReference type="InterPro" id="IPR036388">
    <property type="entry name" value="WH-like_DNA-bd_sf"/>
</dbReference>
<accession>A0AA88PZ57</accession>
<feature type="domain" description="Fork-head" evidence="9">
    <location>
        <begin position="58"/>
        <end position="152"/>
    </location>
</feature>
<comment type="subcellular location">
    <subcellularLocation>
        <location evidence="1 6">Nucleus</location>
    </subcellularLocation>
</comment>
<feature type="coiled-coil region" evidence="7">
    <location>
        <begin position="366"/>
        <end position="400"/>
    </location>
</feature>
<keyword evidence="7" id="KW-0175">Coiled coil</keyword>
<evidence type="ECO:0000313" key="11">
    <source>
        <dbReference type="Proteomes" id="UP001187343"/>
    </source>
</evidence>
<feature type="coiled-coil region" evidence="7">
    <location>
        <begin position="827"/>
        <end position="861"/>
    </location>
</feature>
<keyword evidence="2" id="KW-0805">Transcription regulation</keyword>
<proteinExistence type="predicted"/>
<feature type="DNA-binding region" description="Fork-head" evidence="6">
    <location>
        <begin position="58"/>
        <end position="152"/>
    </location>
</feature>
<organism evidence="10 11">
    <name type="scientific">Cirrhinus molitorella</name>
    <name type="common">mud carp</name>
    <dbReference type="NCBI Taxonomy" id="172907"/>
    <lineage>
        <taxon>Eukaryota</taxon>
        <taxon>Metazoa</taxon>
        <taxon>Chordata</taxon>
        <taxon>Craniata</taxon>
        <taxon>Vertebrata</taxon>
        <taxon>Euteleostomi</taxon>
        <taxon>Actinopterygii</taxon>
        <taxon>Neopterygii</taxon>
        <taxon>Teleostei</taxon>
        <taxon>Ostariophysi</taxon>
        <taxon>Cypriniformes</taxon>
        <taxon>Cyprinidae</taxon>
        <taxon>Labeoninae</taxon>
        <taxon>Labeonini</taxon>
        <taxon>Cirrhinus</taxon>
    </lineage>
</organism>
<gene>
    <name evidence="10" type="ORF">Q8A67_009566</name>
</gene>
<feature type="compositionally biased region" description="Low complexity" evidence="8">
    <location>
        <begin position="294"/>
        <end position="305"/>
    </location>
</feature>
<dbReference type="PROSITE" id="PS00657">
    <property type="entry name" value="FORK_HEAD_1"/>
    <property type="match status" value="2"/>
</dbReference>
<dbReference type="InterPro" id="IPR018122">
    <property type="entry name" value="TF_fork_head_CS_1"/>
</dbReference>
<feature type="region of interest" description="Disordered" evidence="8">
    <location>
        <begin position="289"/>
        <end position="314"/>
    </location>
</feature>
<feature type="coiled-coil region" evidence="7">
    <location>
        <begin position="678"/>
        <end position="712"/>
    </location>
</feature>
<dbReference type="PRINTS" id="PR00053">
    <property type="entry name" value="FORKHEAD"/>
</dbReference>
<dbReference type="InterPro" id="IPR058030">
    <property type="entry name" value="TRIM8/14/16/25/29/45/65_CC"/>
</dbReference>
<feature type="DNA-binding region" description="Fork-head" evidence="6">
    <location>
        <begin position="1051"/>
        <end position="1145"/>
    </location>
</feature>
<name>A0AA88PZ57_9TELE</name>
<dbReference type="Proteomes" id="UP001187343">
    <property type="component" value="Unassembled WGS sequence"/>
</dbReference>
<dbReference type="GO" id="GO:0009887">
    <property type="term" value="P:animal organ morphogenesis"/>
    <property type="evidence" value="ECO:0007669"/>
    <property type="project" value="TreeGrafter"/>
</dbReference>
<feature type="compositionally biased region" description="Low complexity" evidence="8">
    <location>
        <begin position="1"/>
        <end position="10"/>
    </location>
</feature>
<dbReference type="GO" id="GO:0009888">
    <property type="term" value="P:tissue development"/>
    <property type="evidence" value="ECO:0007669"/>
    <property type="project" value="UniProtKB-ARBA"/>
</dbReference>
<dbReference type="FunFam" id="1.10.10.10:FF:000071">
    <property type="entry name" value="Forkhead box F1"/>
    <property type="match status" value="1"/>
</dbReference>
<dbReference type="GO" id="GO:0048731">
    <property type="term" value="P:system development"/>
    <property type="evidence" value="ECO:0007669"/>
    <property type="project" value="UniProtKB-ARBA"/>
</dbReference>
<dbReference type="PROSITE" id="PS50039">
    <property type="entry name" value="FORK_HEAD_3"/>
    <property type="match status" value="2"/>
</dbReference>
<feature type="compositionally biased region" description="Basic and acidic residues" evidence="8">
    <location>
        <begin position="1150"/>
        <end position="1165"/>
    </location>
</feature>
<keyword evidence="5 6" id="KW-0539">Nucleus</keyword>
<dbReference type="Gene3D" id="1.10.10.10">
    <property type="entry name" value="Winged helix-like DNA-binding domain superfamily/Winged helix DNA-binding domain"/>
    <property type="match status" value="2"/>
</dbReference>
<evidence type="ECO:0000313" key="10">
    <source>
        <dbReference type="EMBL" id="KAK2901451.1"/>
    </source>
</evidence>
<dbReference type="GO" id="GO:0000978">
    <property type="term" value="F:RNA polymerase II cis-regulatory region sequence-specific DNA binding"/>
    <property type="evidence" value="ECO:0007669"/>
    <property type="project" value="TreeGrafter"/>
</dbReference>
<dbReference type="SUPFAM" id="SSF46785">
    <property type="entry name" value="Winged helix' DNA-binding domain"/>
    <property type="match status" value="2"/>
</dbReference>
<reference evidence="10" key="1">
    <citation type="submission" date="2023-08" db="EMBL/GenBank/DDBJ databases">
        <title>Chromosome-level Genome Assembly of mud carp (Cirrhinus molitorella).</title>
        <authorList>
            <person name="Liu H."/>
        </authorList>
    </citation>
    <scope>NUCLEOTIDE SEQUENCE</scope>
    <source>
        <strain evidence="10">Prfri</strain>
        <tissue evidence="10">Muscle</tissue>
    </source>
</reference>
<dbReference type="CDD" id="cd20044">
    <property type="entry name" value="FH_FOXC1"/>
    <property type="match status" value="1"/>
</dbReference>
<dbReference type="Gene3D" id="2.60.120.920">
    <property type="match status" value="1"/>
</dbReference>
<evidence type="ECO:0000256" key="4">
    <source>
        <dbReference type="ARBA" id="ARBA00023163"/>
    </source>
</evidence>
<feature type="compositionally biased region" description="Low complexity" evidence="8">
    <location>
        <begin position="1224"/>
        <end position="1243"/>
    </location>
</feature>
<keyword evidence="11" id="KW-1185">Reference proteome</keyword>
<dbReference type="Pfam" id="PF00250">
    <property type="entry name" value="Forkhead"/>
    <property type="match status" value="2"/>
</dbReference>
<feature type="coiled-coil region" evidence="7">
    <location>
        <begin position="556"/>
        <end position="654"/>
    </location>
</feature>
<feature type="domain" description="Fork-head" evidence="9">
    <location>
        <begin position="1051"/>
        <end position="1145"/>
    </location>
</feature>